<feature type="domain" description="DUF5776" evidence="1">
    <location>
        <begin position="222"/>
        <end position="288"/>
    </location>
</feature>
<protein>
    <recommendedName>
        <fullName evidence="1">DUF5776 domain-containing protein</fullName>
    </recommendedName>
</protein>
<sequence length="292" mass="31392">MGILHIFVNKSGIEKSVVDTAQTAGISMIQSITATHTAVTTAQKNAAINAIISSGNTKKLAIQNDVTIVANDKINAYAAIDKIVSDYEVKINAVTKTADLATLQSAGITAVNAYTVTGTPQTDATKTSSTDDTVKATTTTKKSTSTNKYVYATTSIKVYKSSTLKGKTIASYGKKTRQNRPTFQILKAIKNSAGKTVYQVKDLTVNKKGYITSSSSSVGNLYYQTKAAKVKVIDNKGVNRYKKSNLSGKTYHYKKGATIKVKSITKYKNATRFKLSNGQYITANKTFVITVG</sequence>
<evidence type="ECO:0000259" key="1">
    <source>
        <dbReference type="Pfam" id="PF19087"/>
    </source>
</evidence>
<dbReference type="STRING" id="240427.AYR62_12350"/>
<reference evidence="2 3" key="1">
    <citation type="submission" date="2016-03" db="EMBL/GenBank/DDBJ databases">
        <title>Pediococcus and Lactobacillus from brewery environment - whole genome sequencing and assembly.</title>
        <authorList>
            <person name="Behr J."/>
            <person name="Geissler A.J."/>
            <person name="Vogel R.F."/>
        </authorList>
    </citation>
    <scope>NUCLEOTIDE SEQUENCE [LARGE SCALE GENOMIC DNA]</scope>
    <source>
        <strain evidence="2 3">TMW 1.1995</strain>
    </source>
</reference>
<dbReference type="Proteomes" id="UP000093267">
    <property type="component" value="Chromosome"/>
</dbReference>
<name>A0A1B2IW82_9LACO</name>
<dbReference type="OrthoDB" id="2330063at2"/>
<dbReference type="RefSeq" id="WP_065937528.1">
    <property type="nucleotide sequence ID" value="NZ_CP014912.1"/>
</dbReference>
<proteinExistence type="predicted"/>
<keyword evidence="3" id="KW-1185">Reference proteome</keyword>
<dbReference type="Pfam" id="PF19087">
    <property type="entry name" value="DUF5776"/>
    <property type="match status" value="1"/>
</dbReference>
<evidence type="ECO:0000313" key="2">
    <source>
        <dbReference type="EMBL" id="ANZ66305.1"/>
    </source>
</evidence>
<gene>
    <name evidence="2" type="ORF">AYR63_03575</name>
</gene>
<dbReference type="InterPro" id="IPR044081">
    <property type="entry name" value="DUF5776"/>
</dbReference>
<dbReference type="AlphaFoldDB" id="A0A1B2IW82"/>
<dbReference type="EMBL" id="CP014924">
    <property type="protein sequence ID" value="ANZ66305.1"/>
    <property type="molecule type" value="Genomic_DNA"/>
</dbReference>
<accession>A0A1B2IW82</accession>
<organism evidence="2 3">
    <name type="scientific">Secundilactobacillus paracollinoides</name>
    <dbReference type="NCBI Taxonomy" id="240427"/>
    <lineage>
        <taxon>Bacteria</taxon>
        <taxon>Bacillati</taxon>
        <taxon>Bacillota</taxon>
        <taxon>Bacilli</taxon>
        <taxon>Lactobacillales</taxon>
        <taxon>Lactobacillaceae</taxon>
        <taxon>Secundilactobacillus</taxon>
    </lineage>
</organism>
<evidence type="ECO:0000313" key="3">
    <source>
        <dbReference type="Proteomes" id="UP000093267"/>
    </source>
</evidence>